<proteinExistence type="predicted"/>
<dbReference type="RefSeq" id="WP_154571066.1">
    <property type="nucleotide sequence ID" value="NZ_VWSJ01000025.1"/>
</dbReference>
<keyword evidence="1 3" id="KW-0378">Hydrolase</keyword>
<dbReference type="SUPFAM" id="SSF53474">
    <property type="entry name" value="alpha/beta-Hydrolases"/>
    <property type="match status" value="1"/>
</dbReference>
<dbReference type="Proteomes" id="UP000476338">
    <property type="component" value="Unassembled WGS sequence"/>
</dbReference>
<dbReference type="PANTHER" id="PTHR43798:SF31">
    <property type="entry name" value="AB HYDROLASE SUPERFAMILY PROTEIN YCLE"/>
    <property type="match status" value="1"/>
</dbReference>
<dbReference type="EMBL" id="VWSJ01000025">
    <property type="protein sequence ID" value="MSN96799.1"/>
    <property type="molecule type" value="Genomic_DNA"/>
</dbReference>
<accession>A0A6L5WI52</accession>
<gene>
    <name evidence="3" type="ORF">F1B92_06425</name>
</gene>
<evidence type="ECO:0000256" key="1">
    <source>
        <dbReference type="ARBA" id="ARBA00022801"/>
    </source>
</evidence>
<reference evidence="3 4" key="2">
    <citation type="submission" date="2020-03" db="EMBL/GenBank/DDBJ databases">
        <title>Campylobacter portucalensis sp. nov., a new species of Campylobacter isolated from the reproductive tract of bulls.</title>
        <authorList>
            <person name="Silva M.F."/>
            <person name="Pereira G."/>
            <person name="Carneiro C."/>
            <person name="Hemphill A."/>
            <person name="Mateus L."/>
            <person name="Lopes-Da-Costa L."/>
            <person name="Silva E."/>
        </authorList>
    </citation>
    <scope>NUCLEOTIDE SEQUENCE [LARGE SCALE GENOMIC DNA]</scope>
    <source>
        <strain evidence="3 4">FMV-PI01</strain>
    </source>
</reference>
<dbReference type="PANTHER" id="PTHR43798">
    <property type="entry name" value="MONOACYLGLYCEROL LIPASE"/>
    <property type="match status" value="1"/>
</dbReference>
<evidence type="ECO:0000313" key="3">
    <source>
        <dbReference type="EMBL" id="MSN96799.1"/>
    </source>
</evidence>
<comment type="caution">
    <text evidence="3">The sequence shown here is derived from an EMBL/GenBank/DDBJ whole genome shotgun (WGS) entry which is preliminary data.</text>
</comment>
<evidence type="ECO:0000259" key="2">
    <source>
        <dbReference type="Pfam" id="PF00561"/>
    </source>
</evidence>
<organism evidence="3 4">
    <name type="scientific">Campylobacter portucalensis</name>
    <dbReference type="NCBI Taxonomy" id="2608384"/>
    <lineage>
        <taxon>Bacteria</taxon>
        <taxon>Pseudomonadati</taxon>
        <taxon>Campylobacterota</taxon>
        <taxon>Epsilonproteobacteria</taxon>
        <taxon>Campylobacterales</taxon>
        <taxon>Campylobacteraceae</taxon>
        <taxon>Campylobacter</taxon>
    </lineage>
</organism>
<dbReference type="Pfam" id="PF00561">
    <property type="entry name" value="Abhydrolase_1"/>
    <property type="match status" value="1"/>
</dbReference>
<dbReference type="Gene3D" id="3.40.50.1820">
    <property type="entry name" value="alpha/beta hydrolase"/>
    <property type="match status" value="1"/>
</dbReference>
<keyword evidence="4" id="KW-1185">Reference proteome</keyword>
<dbReference type="GO" id="GO:0016020">
    <property type="term" value="C:membrane"/>
    <property type="evidence" value="ECO:0007669"/>
    <property type="project" value="TreeGrafter"/>
</dbReference>
<dbReference type="AlphaFoldDB" id="A0A6L5WI52"/>
<sequence>MAIKEVKFSSRTYKISYEILNLDKKDYILILHGWGAKKELMIKAFKNKFNHLKQIYIDLPGFGGSDIFTPLKTKDYAKIVENFIKDFNHKPSFILGHSFGGKVATLLNPENLILLSTAGIVEKKPFLVKLKIKIFKIFKILGFGGLYRLFASKDVEGMSRVMYETLKNVVDEDFREKFSNYNGKSLIFWGQEDRAVSLKSGELIHKIIKKSEFFPLSGDHFFFLLHSNFIAQKIEEMYLKFQKTDALNNEILDDNYEVSEVFEKEQNINDFEQNVISSIDSALCQKPVVLKTEEIKFEASLKDDLETGNKILKEFKSLQDEYIKLPENKYENLDDFSAVGEVFEREDIKEDIKEDILISNKKMEKGDFSFTKSQILNPDDLKFSKIYKRRFKKALEKIK</sequence>
<dbReference type="GO" id="GO:0016787">
    <property type="term" value="F:hydrolase activity"/>
    <property type="evidence" value="ECO:0007669"/>
    <property type="project" value="UniProtKB-KW"/>
</dbReference>
<name>A0A6L5WI52_9BACT</name>
<dbReference type="InterPro" id="IPR050266">
    <property type="entry name" value="AB_hydrolase_sf"/>
</dbReference>
<reference evidence="3 4" key="1">
    <citation type="submission" date="2019-09" db="EMBL/GenBank/DDBJ databases">
        <authorList>
            <person name="Silva M."/>
            <person name="Pereira G."/>
            <person name="Lopes-Da-Costa L."/>
            <person name="Silva E."/>
        </authorList>
    </citation>
    <scope>NUCLEOTIDE SEQUENCE [LARGE SCALE GENOMIC DNA]</scope>
    <source>
        <strain evidence="3 4">FMV-PI01</strain>
    </source>
</reference>
<evidence type="ECO:0000313" key="4">
    <source>
        <dbReference type="Proteomes" id="UP000476338"/>
    </source>
</evidence>
<dbReference type="InterPro" id="IPR000073">
    <property type="entry name" value="AB_hydrolase_1"/>
</dbReference>
<dbReference type="InterPro" id="IPR029058">
    <property type="entry name" value="AB_hydrolase_fold"/>
</dbReference>
<protein>
    <submittedName>
        <fullName evidence="3">Alpha/beta hydrolase</fullName>
    </submittedName>
</protein>
<feature type="domain" description="AB hydrolase-1" evidence="2">
    <location>
        <begin position="28"/>
        <end position="107"/>
    </location>
</feature>